<keyword evidence="3 12" id="KW-0808">Transferase</keyword>
<keyword evidence="2" id="KW-0963">Cytoplasm</keyword>
<evidence type="ECO:0000256" key="9">
    <source>
        <dbReference type="ARBA" id="ARBA00023080"/>
    </source>
</evidence>
<evidence type="ECO:0000256" key="3">
    <source>
        <dbReference type="ARBA" id="ARBA00022679"/>
    </source>
</evidence>
<dbReference type="InterPro" id="IPR023005">
    <property type="entry name" value="Nucleoside_diP_kinase_AS"/>
</dbReference>
<dbReference type="EMBL" id="OU963867">
    <property type="protein sequence ID" value="CAH0391898.1"/>
    <property type="molecule type" value="Genomic_DNA"/>
</dbReference>
<dbReference type="InterPro" id="IPR036850">
    <property type="entry name" value="NDK-like_dom_sf"/>
</dbReference>
<dbReference type="InterPro" id="IPR001564">
    <property type="entry name" value="Nucleoside_diP_kinase"/>
</dbReference>
<dbReference type="GO" id="GO:0046872">
    <property type="term" value="F:metal ion binding"/>
    <property type="evidence" value="ECO:0007669"/>
    <property type="project" value="UniProtKB-KW"/>
</dbReference>
<protein>
    <recommendedName>
        <fullName evidence="12">Nucleoside diphosphate kinase</fullName>
        <ecNumber evidence="12">2.7.4.6</ecNumber>
    </recommendedName>
</protein>
<evidence type="ECO:0000256" key="6">
    <source>
        <dbReference type="ARBA" id="ARBA00022777"/>
    </source>
</evidence>
<dbReference type="AlphaFoldDB" id="A0A9P0AD60"/>
<accession>A0A9P0AD60</accession>
<feature type="domain" description="Nucleoside diphosphate kinase-like" evidence="13">
    <location>
        <begin position="11"/>
        <end position="152"/>
    </location>
</feature>
<comment type="caution">
    <text evidence="10">Lacks conserved residue(s) required for the propagation of feature annotation.</text>
</comment>
<evidence type="ECO:0000256" key="4">
    <source>
        <dbReference type="ARBA" id="ARBA00022723"/>
    </source>
</evidence>
<dbReference type="PRINTS" id="PR01243">
    <property type="entry name" value="NUCDPKINASE"/>
</dbReference>
<keyword evidence="7 12" id="KW-0067">ATP-binding</keyword>
<dbReference type="GO" id="GO:0006183">
    <property type="term" value="P:GTP biosynthetic process"/>
    <property type="evidence" value="ECO:0007669"/>
    <property type="project" value="InterPro"/>
</dbReference>
<dbReference type="PANTHER" id="PTHR46161">
    <property type="entry name" value="NUCLEOSIDE DIPHOSPHATE KINASE"/>
    <property type="match status" value="1"/>
</dbReference>
<evidence type="ECO:0000259" key="13">
    <source>
        <dbReference type="SMART" id="SM00562"/>
    </source>
</evidence>
<evidence type="ECO:0000256" key="10">
    <source>
        <dbReference type="PROSITE-ProRule" id="PRU00706"/>
    </source>
</evidence>
<dbReference type="SMART" id="SM00562">
    <property type="entry name" value="NDK"/>
    <property type="match status" value="1"/>
</dbReference>
<evidence type="ECO:0000256" key="2">
    <source>
        <dbReference type="ARBA" id="ARBA00022490"/>
    </source>
</evidence>
<evidence type="ECO:0000256" key="11">
    <source>
        <dbReference type="RuleBase" id="RU004011"/>
    </source>
</evidence>
<gene>
    <name evidence="14" type="ORF">BEMITA_LOCUS10476</name>
</gene>
<keyword evidence="5 12" id="KW-0547">Nucleotide-binding</keyword>
<reference evidence="14" key="1">
    <citation type="submission" date="2021-12" db="EMBL/GenBank/DDBJ databases">
        <authorList>
            <person name="King R."/>
        </authorList>
    </citation>
    <scope>NUCLEOTIDE SEQUENCE</scope>
</reference>
<dbReference type="GO" id="GO:0006241">
    <property type="term" value="P:CTP biosynthetic process"/>
    <property type="evidence" value="ECO:0007669"/>
    <property type="project" value="InterPro"/>
</dbReference>
<keyword evidence="8" id="KW-0460">Magnesium</keyword>
<keyword evidence="6 12" id="KW-0418">Kinase</keyword>
<dbReference type="GO" id="GO:0006228">
    <property type="term" value="P:UTP biosynthetic process"/>
    <property type="evidence" value="ECO:0007669"/>
    <property type="project" value="InterPro"/>
</dbReference>
<evidence type="ECO:0000313" key="14">
    <source>
        <dbReference type="EMBL" id="CAH0391898.1"/>
    </source>
</evidence>
<dbReference type="GO" id="GO:0005524">
    <property type="term" value="F:ATP binding"/>
    <property type="evidence" value="ECO:0007669"/>
    <property type="project" value="UniProtKB-KW"/>
</dbReference>
<dbReference type="PROSITE" id="PS00469">
    <property type="entry name" value="NDPK"/>
    <property type="match status" value="1"/>
</dbReference>
<dbReference type="Pfam" id="PF00334">
    <property type="entry name" value="NDK"/>
    <property type="match status" value="1"/>
</dbReference>
<dbReference type="KEGG" id="btab:109042417"/>
<evidence type="ECO:0000256" key="12">
    <source>
        <dbReference type="RuleBase" id="RU004013"/>
    </source>
</evidence>
<dbReference type="Gene3D" id="3.30.70.141">
    <property type="entry name" value="Nucleoside diphosphate kinase-like domain"/>
    <property type="match status" value="1"/>
</dbReference>
<keyword evidence="15" id="KW-1185">Reference proteome</keyword>
<keyword evidence="4" id="KW-0479">Metal-binding</keyword>
<dbReference type="PANTHER" id="PTHR46161:SF3">
    <property type="entry name" value="NUCLEOSIDE DIPHOSPHATE KINASE DDB_G0292928-RELATED"/>
    <property type="match status" value="1"/>
</dbReference>
<dbReference type="SUPFAM" id="SSF54919">
    <property type="entry name" value="Nucleoside diphosphate kinase, NDK"/>
    <property type="match status" value="1"/>
</dbReference>
<dbReference type="PROSITE" id="PS51374">
    <property type="entry name" value="NDPK_LIKE"/>
    <property type="match status" value="1"/>
</dbReference>
<dbReference type="GO" id="GO:0004550">
    <property type="term" value="F:nucleoside diphosphate kinase activity"/>
    <property type="evidence" value="ECO:0007669"/>
    <property type="project" value="UniProtKB-EC"/>
</dbReference>
<evidence type="ECO:0000256" key="1">
    <source>
        <dbReference type="ARBA" id="ARBA00008142"/>
    </source>
</evidence>
<organism evidence="14 15">
    <name type="scientific">Bemisia tabaci</name>
    <name type="common">Sweetpotato whitefly</name>
    <name type="synonym">Aleurodes tabaci</name>
    <dbReference type="NCBI Taxonomy" id="7038"/>
    <lineage>
        <taxon>Eukaryota</taxon>
        <taxon>Metazoa</taxon>
        <taxon>Ecdysozoa</taxon>
        <taxon>Arthropoda</taxon>
        <taxon>Hexapoda</taxon>
        <taxon>Insecta</taxon>
        <taxon>Pterygota</taxon>
        <taxon>Neoptera</taxon>
        <taxon>Paraneoptera</taxon>
        <taxon>Hemiptera</taxon>
        <taxon>Sternorrhyncha</taxon>
        <taxon>Aleyrodoidea</taxon>
        <taxon>Aleyrodidae</taxon>
        <taxon>Aleyrodinae</taxon>
        <taxon>Bemisia</taxon>
    </lineage>
</organism>
<evidence type="ECO:0000256" key="8">
    <source>
        <dbReference type="ARBA" id="ARBA00022842"/>
    </source>
</evidence>
<dbReference type="EC" id="2.7.4.6" evidence="12"/>
<evidence type="ECO:0000313" key="15">
    <source>
        <dbReference type="Proteomes" id="UP001152759"/>
    </source>
</evidence>
<sequence length="196" mass="22506">MTGITTTSKPFQLTLAIIKPHIISAPHALQGIRETILANKFYIVRTKRHSLTLDEVKEFYAEHTNRFYFKRLVTFMSSGPCDLHILAKVNAILEWRQLMGPTKSYQAHYSHPSSIRGRWGLSDTRNAAHGSDSPESVQREIGILFPEFSEEHWLKEEKHHFENGTVYFDTERFIHRIKDQSCQIDPTVNADGPQAG</sequence>
<keyword evidence="9" id="KW-0546">Nucleotide metabolism</keyword>
<evidence type="ECO:0000256" key="7">
    <source>
        <dbReference type="ARBA" id="ARBA00022840"/>
    </source>
</evidence>
<dbReference type="InterPro" id="IPR034907">
    <property type="entry name" value="NDK-like_dom"/>
</dbReference>
<evidence type="ECO:0000256" key="5">
    <source>
        <dbReference type="ARBA" id="ARBA00022741"/>
    </source>
</evidence>
<name>A0A9P0AD60_BEMTA</name>
<dbReference type="Proteomes" id="UP001152759">
    <property type="component" value="Chromosome 6"/>
</dbReference>
<proteinExistence type="inferred from homology"/>
<comment type="similarity">
    <text evidence="1 10 11">Belongs to the NDK family.</text>
</comment>
<comment type="catalytic activity">
    <reaction evidence="12">
        <text>a 2'-deoxyribonucleoside 5'-diphosphate + ATP = a 2'-deoxyribonucleoside 5'-triphosphate + ADP</text>
        <dbReference type="Rhea" id="RHEA:44640"/>
        <dbReference type="ChEBI" id="CHEBI:30616"/>
        <dbReference type="ChEBI" id="CHEBI:61560"/>
        <dbReference type="ChEBI" id="CHEBI:73316"/>
        <dbReference type="ChEBI" id="CHEBI:456216"/>
        <dbReference type="EC" id="2.7.4.6"/>
    </reaction>
</comment>